<reference evidence="1" key="1">
    <citation type="submission" date="2021-02" db="EMBL/GenBank/DDBJ databases">
        <authorList>
            <person name="Nowell W R."/>
        </authorList>
    </citation>
    <scope>NUCLEOTIDE SEQUENCE</scope>
</reference>
<gene>
    <name evidence="1" type="ORF">FNK824_LOCUS35899</name>
</gene>
<feature type="non-terminal residue" evidence="1">
    <location>
        <position position="65"/>
    </location>
</feature>
<proteinExistence type="predicted"/>
<protein>
    <submittedName>
        <fullName evidence="1">Uncharacterized protein</fullName>
    </submittedName>
</protein>
<evidence type="ECO:0000313" key="2">
    <source>
        <dbReference type="Proteomes" id="UP000663874"/>
    </source>
</evidence>
<sequence length="65" mass="7800">MLNLEELTLYLSIRRIESTYIDGTHLYDEILIHMPQLKKFNFNIYTLVFNKDIKINLPSNNDIQQ</sequence>
<name>A0A820APA9_9BILA</name>
<accession>A0A820APA9</accession>
<evidence type="ECO:0000313" key="1">
    <source>
        <dbReference type="EMBL" id="CAF4193925.1"/>
    </source>
</evidence>
<dbReference type="EMBL" id="CAJOBE010015828">
    <property type="protein sequence ID" value="CAF4193925.1"/>
    <property type="molecule type" value="Genomic_DNA"/>
</dbReference>
<dbReference type="AlphaFoldDB" id="A0A820APA9"/>
<comment type="caution">
    <text evidence="1">The sequence shown here is derived from an EMBL/GenBank/DDBJ whole genome shotgun (WGS) entry which is preliminary data.</text>
</comment>
<dbReference type="Proteomes" id="UP000663874">
    <property type="component" value="Unassembled WGS sequence"/>
</dbReference>
<organism evidence="1 2">
    <name type="scientific">Rotaria sordida</name>
    <dbReference type="NCBI Taxonomy" id="392033"/>
    <lineage>
        <taxon>Eukaryota</taxon>
        <taxon>Metazoa</taxon>
        <taxon>Spiralia</taxon>
        <taxon>Gnathifera</taxon>
        <taxon>Rotifera</taxon>
        <taxon>Eurotatoria</taxon>
        <taxon>Bdelloidea</taxon>
        <taxon>Philodinida</taxon>
        <taxon>Philodinidae</taxon>
        <taxon>Rotaria</taxon>
    </lineage>
</organism>